<name>A0A0U9HIH5_KLENI</name>
<evidence type="ECO:0000256" key="12">
    <source>
        <dbReference type="ARBA" id="ARBA00048679"/>
    </source>
</evidence>
<dbReference type="GO" id="GO:0030490">
    <property type="term" value="P:maturation of SSU-rRNA"/>
    <property type="evidence" value="ECO:0000318"/>
    <property type="project" value="GO_Central"/>
</dbReference>
<evidence type="ECO:0000256" key="7">
    <source>
        <dbReference type="ARBA" id="ARBA00022741"/>
    </source>
</evidence>
<keyword evidence="10" id="KW-0460">Magnesium</keyword>
<keyword evidence="18" id="KW-1185">Reference proteome</keyword>
<dbReference type="Pfam" id="PF09202">
    <property type="entry name" value="Rio2_N"/>
    <property type="match status" value="1"/>
</dbReference>
<evidence type="ECO:0000313" key="17">
    <source>
        <dbReference type="EMBL" id="GAQ80589.1"/>
    </source>
</evidence>
<dbReference type="GO" id="GO:0004672">
    <property type="term" value="F:protein kinase activity"/>
    <property type="evidence" value="ECO:0000318"/>
    <property type="project" value="GO_Central"/>
</dbReference>
<feature type="compositionally biased region" description="Basic and acidic residues" evidence="15">
    <location>
        <begin position="374"/>
        <end position="384"/>
    </location>
</feature>
<evidence type="ECO:0000256" key="6">
    <source>
        <dbReference type="ARBA" id="ARBA00022723"/>
    </source>
</evidence>
<dbReference type="SMART" id="SM00090">
    <property type="entry name" value="RIO"/>
    <property type="match status" value="1"/>
</dbReference>
<organism evidence="17 18">
    <name type="scientific">Klebsormidium nitens</name>
    <name type="common">Green alga</name>
    <name type="synonym">Ulothrix nitens</name>
    <dbReference type="NCBI Taxonomy" id="105231"/>
    <lineage>
        <taxon>Eukaryota</taxon>
        <taxon>Viridiplantae</taxon>
        <taxon>Streptophyta</taxon>
        <taxon>Klebsormidiophyceae</taxon>
        <taxon>Klebsormidiales</taxon>
        <taxon>Klebsormidiaceae</taxon>
        <taxon>Klebsormidium</taxon>
    </lineage>
</organism>
<dbReference type="InterPro" id="IPR018934">
    <property type="entry name" value="RIO_dom"/>
</dbReference>
<evidence type="ECO:0000259" key="16">
    <source>
        <dbReference type="SMART" id="SM00090"/>
    </source>
</evidence>
<dbReference type="GO" id="GO:0030688">
    <property type="term" value="C:preribosome, small subunit precursor"/>
    <property type="evidence" value="ECO:0000318"/>
    <property type="project" value="GO_Central"/>
</dbReference>
<evidence type="ECO:0000256" key="8">
    <source>
        <dbReference type="ARBA" id="ARBA00022777"/>
    </source>
</evidence>
<accession>A0A0U9HIH5</accession>
<evidence type="ECO:0000256" key="3">
    <source>
        <dbReference type="ARBA" id="ARBA00012513"/>
    </source>
</evidence>
<protein>
    <recommendedName>
        <fullName evidence="13">Serine/threonine-protein kinase RIO2</fullName>
        <ecNumber evidence="3">2.7.11.1</ecNumber>
    </recommendedName>
    <alternativeName>
        <fullName evidence="14">Serine/threonine-protein kinase rio2</fullName>
    </alternativeName>
</protein>
<comment type="similarity">
    <text evidence="2">Belongs to the protein kinase superfamily. RIO-type Ser/Thr kinase family.</text>
</comment>
<feature type="domain" description="RIO kinase" evidence="16">
    <location>
        <begin position="64"/>
        <end position="295"/>
    </location>
</feature>
<keyword evidence="8 17" id="KW-0418">Kinase</keyword>
<feature type="compositionally biased region" description="Acidic residues" evidence="15">
    <location>
        <begin position="328"/>
        <end position="337"/>
    </location>
</feature>
<dbReference type="Gene3D" id="1.10.10.10">
    <property type="entry name" value="Winged helix-like DNA-binding domain superfamily/Winged helix DNA-binding domain"/>
    <property type="match status" value="1"/>
</dbReference>
<dbReference type="InterPro" id="IPR036388">
    <property type="entry name" value="WH-like_DNA-bd_sf"/>
</dbReference>
<dbReference type="FunFam" id="3.30.200.20:FF:000052">
    <property type="entry name" value="Serine/threonine-protein kinase RIO2"/>
    <property type="match status" value="1"/>
</dbReference>
<feature type="compositionally biased region" description="Low complexity" evidence="15">
    <location>
        <begin position="438"/>
        <end position="448"/>
    </location>
</feature>
<dbReference type="InterPro" id="IPR015285">
    <property type="entry name" value="RIO2_wHTH_N"/>
</dbReference>
<evidence type="ECO:0000256" key="2">
    <source>
        <dbReference type="ARBA" id="ARBA00009196"/>
    </source>
</evidence>
<dbReference type="OrthoDB" id="10258631at2759"/>
<reference evidence="17 18" key="1">
    <citation type="journal article" date="2014" name="Nat. Commun.">
        <title>Klebsormidium flaccidum genome reveals primary factors for plant terrestrial adaptation.</title>
        <authorList>
            <person name="Hori K."/>
            <person name="Maruyama F."/>
            <person name="Fujisawa T."/>
            <person name="Togashi T."/>
            <person name="Yamamoto N."/>
            <person name="Seo M."/>
            <person name="Sato S."/>
            <person name="Yamada T."/>
            <person name="Mori H."/>
            <person name="Tajima N."/>
            <person name="Moriyama T."/>
            <person name="Ikeuchi M."/>
            <person name="Watanabe M."/>
            <person name="Wada H."/>
            <person name="Kobayashi K."/>
            <person name="Saito M."/>
            <person name="Masuda T."/>
            <person name="Sasaki-Sekimoto Y."/>
            <person name="Mashiguchi K."/>
            <person name="Awai K."/>
            <person name="Shimojima M."/>
            <person name="Masuda S."/>
            <person name="Iwai M."/>
            <person name="Nobusawa T."/>
            <person name="Narise T."/>
            <person name="Kondo S."/>
            <person name="Saito H."/>
            <person name="Sato R."/>
            <person name="Murakawa M."/>
            <person name="Ihara Y."/>
            <person name="Oshima-Yamada Y."/>
            <person name="Ohtaka K."/>
            <person name="Satoh M."/>
            <person name="Sonobe K."/>
            <person name="Ishii M."/>
            <person name="Ohtani R."/>
            <person name="Kanamori-Sato M."/>
            <person name="Honoki R."/>
            <person name="Miyazaki D."/>
            <person name="Mochizuki H."/>
            <person name="Umetsu J."/>
            <person name="Higashi K."/>
            <person name="Shibata D."/>
            <person name="Kamiya Y."/>
            <person name="Sato N."/>
            <person name="Nakamura Y."/>
            <person name="Tabata S."/>
            <person name="Ida S."/>
            <person name="Kurokawa K."/>
            <person name="Ohta H."/>
        </authorList>
    </citation>
    <scope>NUCLEOTIDE SEQUENCE [LARGE SCALE GENOMIC DNA]</scope>
    <source>
        <strain evidence="17 18">NIES-2285</strain>
    </source>
</reference>
<dbReference type="PANTHER" id="PTHR45852:SF1">
    <property type="entry name" value="SERINE_THREONINE-PROTEIN KINASE RIO2"/>
    <property type="match status" value="1"/>
</dbReference>
<gene>
    <name evidence="17" type="ORF">KFL_000570360</name>
</gene>
<evidence type="ECO:0000256" key="11">
    <source>
        <dbReference type="ARBA" id="ARBA00047899"/>
    </source>
</evidence>
<dbReference type="GO" id="GO:0005524">
    <property type="term" value="F:ATP binding"/>
    <property type="evidence" value="ECO:0007669"/>
    <property type="project" value="UniProtKB-KW"/>
</dbReference>
<keyword evidence="6" id="KW-0479">Metal-binding</keyword>
<keyword evidence="5" id="KW-0808">Transferase</keyword>
<dbReference type="PANTHER" id="PTHR45852">
    <property type="entry name" value="SER/THR-PROTEIN KINASE RIO2"/>
    <property type="match status" value="1"/>
</dbReference>
<feature type="compositionally biased region" description="Low complexity" evidence="15">
    <location>
        <begin position="355"/>
        <end position="366"/>
    </location>
</feature>
<comment type="catalytic activity">
    <reaction evidence="11">
        <text>L-threonyl-[protein] + ATP = O-phospho-L-threonyl-[protein] + ADP + H(+)</text>
        <dbReference type="Rhea" id="RHEA:46608"/>
        <dbReference type="Rhea" id="RHEA-COMP:11060"/>
        <dbReference type="Rhea" id="RHEA-COMP:11605"/>
        <dbReference type="ChEBI" id="CHEBI:15378"/>
        <dbReference type="ChEBI" id="CHEBI:30013"/>
        <dbReference type="ChEBI" id="CHEBI:30616"/>
        <dbReference type="ChEBI" id="CHEBI:61977"/>
        <dbReference type="ChEBI" id="CHEBI:456216"/>
        <dbReference type="EC" id="2.7.11.1"/>
    </reaction>
</comment>
<evidence type="ECO:0000256" key="4">
    <source>
        <dbReference type="ARBA" id="ARBA00022527"/>
    </source>
</evidence>
<dbReference type="InterPro" id="IPR000687">
    <property type="entry name" value="RIO_kinase"/>
</dbReference>
<dbReference type="FunFam" id="1.10.10.10:FF:000053">
    <property type="entry name" value="Serine/threonine-protein kinase RIO2"/>
    <property type="match status" value="1"/>
</dbReference>
<evidence type="ECO:0000256" key="14">
    <source>
        <dbReference type="ARBA" id="ARBA00068837"/>
    </source>
</evidence>
<proteinExistence type="inferred from homology"/>
<dbReference type="CDD" id="cd05144">
    <property type="entry name" value="RIO2_C"/>
    <property type="match status" value="1"/>
</dbReference>
<dbReference type="Gene3D" id="3.30.200.20">
    <property type="entry name" value="Phosphorylase Kinase, domain 1"/>
    <property type="match status" value="1"/>
</dbReference>
<keyword evidence="7" id="KW-0547">Nucleotide-binding</keyword>
<dbReference type="GO" id="GO:0005829">
    <property type="term" value="C:cytosol"/>
    <property type="evidence" value="ECO:0000318"/>
    <property type="project" value="GO_Central"/>
</dbReference>
<dbReference type="InterPro" id="IPR011009">
    <property type="entry name" value="Kinase-like_dom_sf"/>
</dbReference>
<dbReference type="SUPFAM" id="SSF46785">
    <property type="entry name" value="Winged helix' DNA-binding domain"/>
    <property type="match status" value="1"/>
</dbReference>
<dbReference type="GO" id="GO:0005634">
    <property type="term" value="C:nucleus"/>
    <property type="evidence" value="ECO:0000318"/>
    <property type="project" value="GO_Central"/>
</dbReference>
<dbReference type="Gene3D" id="1.10.510.10">
    <property type="entry name" value="Transferase(Phosphotransferase) domain 1"/>
    <property type="match status" value="1"/>
</dbReference>
<feature type="region of interest" description="Disordered" evidence="15">
    <location>
        <begin position="315"/>
        <end position="546"/>
    </location>
</feature>
<evidence type="ECO:0000313" key="18">
    <source>
        <dbReference type="Proteomes" id="UP000054558"/>
    </source>
</evidence>
<evidence type="ECO:0000256" key="9">
    <source>
        <dbReference type="ARBA" id="ARBA00022840"/>
    </source>
</evidence>
<dbReference type="InterPro" id="IPR030484">
    <property type="entry name" value="Rio2"/>
</dbReference>
<dbReference type="Pfam" id="PF01163">
    <property type="entry name" value="RIO1"/>
    <property type="match status" value="1"/>
</dbReference>
<dbReference type="GO" id="GO:0046872">
    <property type="term" value="F:metal ion binding"/>
    <property type="evidence" value="ECO:0007669"/>
    <property type="project" value="UniProtKB-KW"/>
</dbReference>
<dbReference type="OMA" id="NHENAEY"/>
<comment type="cofactor">
    <cofactor evidence="1">
        <name>Mg(2+)</name>
        <dbReference type="ChEBI" id="CHEBI:18420"/>
    </cofactor>
</comment>
<dbReference type="InterPro" id="IPR036390">
    <property type="entry name" value="WH_DNA-bd_sf"/>
</dbReference>
<dbReference type="GO" id="GO:0004674">
    <property type="term" value="F:protein serine/threonine kinase activity"/>
    <property type="evidence" value="ECO:0007669"/>
    <property type="project" value="UniProtKB-KW"/>
</dbReference>
<dbReference type="Proteomes" id="UP000054558">
    <property type="component" value="Unassembled WGS sequence"/>
</dbReference>
<keyword evidence="9" id="KW-0067">ATP-binding</keyword>
<sequence>MKLDVNVLRYMTKEEFRVLTAVEMGQKNHEIVPSELVDRIAGLKRGGAFKNMRTLLRHKLVHHESKQYDGYRLTNLGYDYLAIKTLVNRGLIQGLGRQIGVGKESDIFEVVGENGETMALKLHRLGRTSFRAVKSKRDYLQHRQNYSWLYLSRLAALKEYAFMKALGENGFPVPRAVDWNRHCVLMSLVPGYPMVQVKEINDHSRAYSTIMGLVVKLAEHGLIHCDFNEFNLLIDDEENITMIDFPQMVSTSHKNAQMYFERDTNCIRKFFGKRFNWVPEEPPEGPGVEWPRFADVAVGGRNLDTELAASGFTKENQEQLEQAQAEAEPAEEGDDDAATSSHADGLSEGDRDGEASASEEASSSGSDETDSGAEDERKVGEKGRYTAALRRAKLKARAREKEGPSRAVGAPTAVKEAEVSAEGYGENSRQDGEGLGANGAAAGPQGLGIPEVGRGLAGLQVAGADERADVSGQSEAETESGSEGEASVAPSTAGGLDMQTQRRLSKQRKRAAASVKASGGKGSRTRNASKDKGGRRTARCGAGIDM</sequence>
<dbReference type="STRING" id="105231.A0A0U9HIH5"/>
<evidence type="ECO:0000256" key="10">
    <source>
        <dbReference type="ARBA" id="ARBA00022842"/>
    </source>
</evidence>
<dbReference type="SUPFAM" id="SSF56112">
    <property type="entry name" value="Protein kinase-like (PK-like)"/>
    <property type="match status" value="1"/>
</dbReference>
<dbReference type="AlphaFoldDB" id="A0A0U9HIH5"/>
<dbReference type="EMBL" id="DF237006">
    <property type="protein sequence ID" value="GAQ80589.1"/>
    <property type="molecule type" value="Genomic_DNA"/>
</dbReference>
<evidence type="ECO:0000256" key="5">
    <source>
        <dbReference type="ARBA" id="ARBA00022679"/>
    </source>
</evidence>
<evidence type="ECO:0000256" key="15">
    <source>
        <dbReference type="SAM" id="MobiDB-lite"/>
    </source>
</evidence>
<comment type="catalytic activity">
    <reaction evidence="12">
        <text>L-seryl-[protein] + ATP = O-phospho-L-seryl-[protein] + ADP + H(+)</text>
        <dbReference type="Rhea" id="RHEA:17989"/>
        <dbReference type="Rhea" id="RHEA-COMP:9863"/>
        <dbReference type="Rhea" id="RHEA-COMP:11604"/>
        <dbReference type="ChEBI" id="CHEBI:15378"/>
        <dbReference type="ChEBI" id="CHEBI:29999"/>
        <dbReference type="ChEBI" id="CHEBI:30616"/>
        <dbReference type="ChEBI" id="CHEBI:83421"/>
        <dbReference type="ChEBI" id="CHEBI:456216"/>
        <dbReference type="EC" id="2.7.11.1"/>
    </reaction>
</comment>
<evidence type="ECO:0000256" key="1">
    <source>
        <dbReference type="ARBA" id="ARBA00001946"/>
    </source>
</evidence>
<dbReference type="EC" id="2.7.11.1" evidence="3"/>
<evidence type="ECO:0000256" key="13">
    <source>
        <dbReference type="ARBA" id="ARBA00068353"/>
    </source>
</evidence>
<keyword evidence="4" id="KW-0723">Serine/threonine-protein kinase</keyword>